<dbReference type="NCBIfam" id="TIGR03604">
    <property type="entry name" value="TOMM_cyclo_SagD"/>
    <property type="match status" value="1"/>
</dbReference>
<gene>
    <name evidence="4" type="ORF">AVDCRST_MAG41-4282</name>
</gene>
<dbReference type="InterPro" id="IPR027624">
    <property type="entry name" value="TOMM_cyclo_SagD"/>
</dbReference>
<dbReference type="Pfam" id="PF02624">
    <property type="entry name" value="YcaO"/>
    <property type="match status" value="1"/>
</dbReference>
<dbReference type="PROSITE" id="PS51664">
    <property type="entry name" value="YCAO"/>
    <property type="match status" value="1"/>
</dbReference>
<dbReference type="NCBIfam" id="TIGR03882">
    <property type="entry name" value="cyclo_dehyd_2"/>
    <property type="match status" value="1"/>
</dbReference>
<proteinExistence type="predicted"/>
<dbReference type="Gene3D" id="3.30.40.250">
    <property type="match status" value="1"/>
</dbReference>
<evidence type="ECO:0000256" key="2">
    <source>
        <dbReference type="SAM" id="SignalP"/>
    </source>
</evidence>
<feature type="signal peptide" evidence="2">
    <location>
        <begin position="1"/>
        <end position="23"/>
    </location>
</feature>
<dbReference type="Gene3D" id="3.30.160.660">
    <property type="match status" value="1"/>
</dbReference>
<dbReference type="InterPro" id="IPR022291">
    <property type="entry name" value="Bacteriocin_synth_cyclodeHase"/>
</dbReference>
<organism evidence="4">
    <name type="scientific">uncultured Mycobacteriales bacterium</name>
    <dbReference type="NCBI Taxonomy" id="581187"/>
    <lineage>
        <taxon>Bacteria</taxon>
        <taxon>Bacillati</taxon>
        <taxon>Actinomycetota</taxon>
        <taxon>Actinomycetes</taxon>
        <taxon>Mycobacteriales</taxon>
        <taxon>environmental samples</taxon>
    </lineage>
</organism>
<dbReference type="PANTHER" id="PTHR37809:SF1">
    <property type="entry name" value="RIBOSOMAL PROTEIN S12 METHYLTHIOTRANSFERASE ACCESSORY FACTOR YCAO"/>
    <property type="match status" value="1"/>
</dbReference>
<dbReference type="Gene3D" id="3.30.1330.230">
    <property type="match status" value="1"/>
</dbReference>
<feature type="domain" description="YcaO" evidence="3">
    <location>
        <begin position="140"/>
        <end position="525"/>
    </location>
</feature>
<feature type="chain" id="PRO_5039629613" evidence="2">
    <location>
        <begin position="24"/>
        <end position="525"/>
    </location>
</feature>
<protein>
    <submittedName>
        <fullName evidence="4">TOMM biosynthesis cyclodehydratase (Protein C) / TOMM biosynthesis docking scaffold (Protein D)</fullName>
    </submittedName>
</protein>
<dbReference type="Gene3D" id="3.40.50.720">
    <property type="entry name" value="NAD(P)-binding Rossmann-like Domain"/>
    <property type="match status" value="1"/>
</dbReference>
<name>A0A6J4JWC3_9ACTN</name>
<feature type="compositionally biased region" description="Basic and acidic residues" evidence="1">
    <location>
        <begin position="430"/>
        <end position="441"/>
    </location>
</feature>
<dbReference type="AlphaFoldDB" id="A0A6J4JWC3"/>
<reference evidence="4" key="1">
    <citation type="submission" date="2020-02" db="EMBL/GenBank/DDBJ databases">
        <authorList>
            <person name="Meier V. D."/>
        </authorList>
    </citation>
    <scope>NUCLEOTIDE SEQUENCE</scope>
    <source>
        <strain evidence="4">AVDCRST_MAG41</strain>
    </source>
</reference>
<dbReference type="InterPro" id="IPR003776">
    <property type="entry name" value="YcaO-like_dom"/>
</dbReference>
<feature type="non-terminal residue" evidence="4">
    <location>
        <position position="1"/>
    </location>
</feature>
<feature type="region of interest" description="Disordered" evidence="1">
    <location>
        <begin position="420"/>
        <end position="441"/>
    </location>
</feature>
<evidence type="ECO:0000256" key="1">
    <source>
        <dbReference type="SAM" id="MobiDB-lite"/>
    </source>
</evidence>
<keyword evidence="2" id="KW-0732">Signal</keyword>
<dbReference type="EMBL" id="CADCTP010000409">
    <property type="protein sequence ID" value="CAA9289335.1"/>
    <property type="molecule type" value="Genomic_DNA"/>
</dbReference>
<sequence>PAPWLTGTAAATVAALAAHEALAAADPGGDPRTRGGILVVALADLDVTDHRFLPDPACPVCGGLPEDSAAGARLRPGPRPKRAPDDYRVGSVDLDRLRRTYVDQEVGLVRALGHGTEAGLVVARAPLCMPGGGHEESGWGRARDSRTARQVALLEALERYGGARPGGRRTAVHAPYSAVAADAVDPRSFGLHAPEQRAEPGHRFGRYDEDEPRHWVWAHSFGRDRPVLVPESLGYYRSRLLHPDDPPLAYEASNGCALGGCVEEAALYGLLEVAERDAFLLTWHARLPAPRIDLATWPDPLAGLLAAEIDRELGYAVHVFDITPEHGVPCVWALAVDPGGGSAGRPATASAAGAHLDPRQAVLSALAELGPILAHLVRSYPEQAGRAAAMAADPSLVTEMEDHALLHGHPDTLERFDFLLRPPAGTGPPRRPDPPRPRADLRDDLLGAVDRFAAAGLDVLVLDQTTPEHRAGGLACVKVLVPGTLPMTFGHAHRRLSGLPRLRTVPRLLGHPEPAGISTLPHPFP</sequence>
<evidence type="ECO:0000313" key="4">
    <source>
        <dbReference type="EMBL" id="CAA9289335.1"/>
    </source>
</evidence>
<accession>A0A6J4JWC3</accession>
<feature type="region of interest" description="Disordered" evidence="1">
    <location>
        <begin position="64"/>
        <end position="85"/>
    </location>
</feature>
<dbReference type="PANTHER" id="PTHR37809">
    <property type="entry name" value="RIBOSOMAL PROTEIN S12 METHYLTHIOTRANSFERASE ACCESSORY FACTOR YCAO"/>
    <property type="match status" value="1"/>
</dbReference>
<evidence type="ECO:0000259" key="3">
    <source>
        <dbReference type="PROSITE" id="PS51664"/>
    </source>
</evidence>